<name>A0A8J8NUD5_HALGN</name>
<dbReference type="EMBL" id="RRYP01005542">
    <property type="protein sequence ID" value="TNV81946.1"/>
    <property type="molecule type" value="Genomic_DNA"/>
</dbReference>
<feature type="compositionally biased region" description="Low complexity" evidence="1">
    <location>
        <begin position="24"/>
        <end position="47"/>
    </location>
</feature>
<reference evidence="2" key="1">
    <citation type="submission" date="2019-06" db="EMBL/GenBank/DDBJ databases">
        <authorList>
            <person name="Zheng W."/>
        </authorList>
    </citation>
    <scope>NUCLEOTIDE SEQUENCE</scope>
    <source>
        <strain evidence="2">QDHG01</strain>
    </source>
</reference>
<protein>
    <submittedName>
        <fullName evidence="2">Uncharacterized protein</fullName>
    </submittedName>
</protein>
<gene>
    <name evidence="2" type="ORF">FGO68_gene13613</name>
</gene>
<dbReference type="AlphaFoldDB" id="A0A8J8NUD5"/>
<sequence>MGLINHQRNLDAHKLTSLSQNPNSRSLQKQNQQSQNSLRKMMKSSSKYSMCTHLTGKEQRRISVKLSLTCSKRDTLCQIIK</sequence>
<dbReference type="Proteomes" id="UP000785679">
    <property type="component" value="Unassembled WGS sequence"/>
</dbReference>
<accession>A0A8J8NUD5</accession>
<comment type="caution">
    <text evidence="2">The sequence shown here is derived from an EMBL/GenBank/DDBJ whole genome shotgun (WGS) entry which is preliminary data.</text>
</comment>
<feature type="region of interest" description="Disordered" evidence="1">
    <location>
        <begin position="1"/>
        <end position="47"/>
    </location>
</feature>
<proteinExistence type="predicted"/>
<keyword evidence="3" id="KW-1185">Reference proteome</keyword>
<evidence type="ECO:0000313" key="3">
    <source>
        <dbReference type="Proteomes" id="UP000785679"/>
    </source>
</evidence>
<evidence type="ECO:0000256" key="1">
    <source>
        <dbReference type="SAM" id="MobiDB-lite"/>
    </source>
</evidence>
<organism evidence="2 3">
    <name type="scientific">Halteria grandinella</name>
    <dbReference type="NCBI Taxonomy" id="5974"/>
    <lineage>
        <taxon>Eukaryota</taxon>
        <taxon>Sar</taxon>
        <taxon>Alveolata</taxon>
        <taxon>Ciliophora</taxon>
        <taxon>Intramacronucleata</taxon>
        <taxon>Spirotrichea</taxon>
        <taxon>Stichotrichia</taxon>
        <taxon>Sporadotrichida</taxon>
        <taxon>Halteriidae</taxon>
        <taxon>Halteria</taxon>
    </lineage>
</organism>
<evidence type="ECO:0000313" key="2">
    <source>
        <dbReference type="EMBL" id="TNV81946.1"/>
    </source>
</evidence>